<comment type="caution">
    <text evidence="2">The sequence shown here is derived from an EMBL/GenBank/DDBJ whole genome shotgun (WGS) entry which is preliminary data.</text>
</comment>
<dbReference type="Proteomes" id="UP001162483">
    <property type="component" value="Unassembled WGS sequence"/>
</dbReference>
<feature type="compositionally biased region" description="Polar residues" evidence="1">
    <location>
        <begin position="99"/>
        <end position="108"/>
    </location>
</feature>
<feature type="compositionally biased region" description="Low complexity" evidence="1">
    <location>
        <begin position="238"/>
        <end position="248"/>
    </location>
</feature>
<feature type="region of interest" description="Disordered" evidence="1">
    <location>
        <begin position="73"/>
        <end position="263"/>
    </location>
</feature>
<dbReference type="EMBL" id="CATNWA010019299">
    <property type="protein sequence ID" value="CAI9612401.1"/>
    <property type="molecule type" value="Genomic_DNA"/>
</dbReference>
<protein>
    <submittedName>
        <fullName evidence="2">Uncharacterized protein</fullName>
    </submittedName>
</protein>
<feature type="compositionally biased region" description="Basic residues" evidence="1">
    <location>
        <begin position="249"/>
        <end position="263"/>
    </location>
</feature>
<name>A0ABN9GSH4_9NEOB</name>
<evidence type="ECO:0000313" key="2">
    <source>
        <dbReference type="EMBL" id="CAI9612401.1"/>
    </source>
</evidence>
<reference evidence="2" key="1">
    <citation type="submission" date="2023-05" db="EMBL/GenBank/DDBJ databases">
        <authorList>
            <person name="Stuckert A."/>
        </authorList>
    </citation>
    <scope>NUCLEOTIDE SEQUENCE</scope>
</reference>
<dbReference type="PANTHER" id="PTHR46349">
    <property type="entry name" value="CINGULIN-LIKE PROTEIN 1-RELATED"/>
    <property type="match status" value="1"/>
</dbReference>
<evidence type="ECO:0000256" key="1">
    <source>
        <dbReference type="SAM" id="MobiDB-lite"/>
    </source>
</evidence>
<proteinExistence type="predicted"/>
<keyword evidence="3" id="KW-1185">Reference proteome</keyword>
<evidence type="ECO:0000313" key="3">
    <source>
        <dbReference type="Proteomes" id="UP001162483"/>
    </source>
</evidence>
<organism evidence="2 3">
    <name type="scientific">Staurois parvus</name>
    <dbReference type="NCBI Taxonomy" id="386267"/>
    <lineage>
        <taxon>Eukaryota</taxon>
        <taxon>Metazoa</taxon>
        <taxon>Chordata</taxon>
        <taxon>Craniata</taxon>
        <taxon>Vertebrata</taxon>
        <taxon>Euteleostomi</taxon>
        <taxon>Amphibia</taxon>
        <taxon>Batrachia</taxon>
        <taxon>Anura</taxon>
        <taxon>Neobatrachia</taxon>
        <taxon>Ranoidea</taxon>
        <taxon>Ranidae</taxon>
        <taxon>Staurois</taxon>
    </lineage>
</organism>
<gene>
    <name evidence="2" type="ORF">SPARVUS_LOCUS14706513</name>
</gene>
<accession>A0ABN9GSH4</accession>
<feature type="compositionally biased region" description="Polar residues" evidence="1">
    <location>
        <begin position="76"/>
        <end position="85"/>
    </location>
</feature>
<feature type="compositionally biased region" description="Low complexity" evidence="1">
    <location>
        <begin position="184"/>
        <end position="199"/>
    </location>
</feature>
<sequence>MERRIDGDMADQHMPVGQGVQIRFIDDLKENHKPRRGRSKQESYGVAIRVQGIDGQPFVVLNSGDKAKSSYGVQIKTDNSYGNTSPNPPPDYQGMATKASHTVRSINSDLDMPENPYEVKGFRPAGSQYSSTSDEEQNAKPRSKPRALQPARKEELRRSQSHGSLLDHELEDSCGYDGHYSERSSTLDTTYSQSSSSRGSLKKLNNGEYSTRGGFKPATSQQPTSFSSRSSQQRKDGPSLSSPKLPSGGHRHQTPLLRRLAHQ</sequence>
<feature type="compositionally biased region" description="Low complexity" evidence="1">
    <location>
        <begin position="219"/>
        <end position="231"/>
    </location>
</feature>
<dbReference type="PANTHER" id="PTHR46349:SF4">
    <property type="entry name" value="CINGULIN"/>
    <property type="match status" value="1"/>
</dbReference>